<feature type="compositionally biased region" description="Basic and acidic residues" evidence="4">
    <location>
        <begin position="132"/>
        <end position="150"/>
    </location>
</feature>
<dbReference type="PANTHER" id="PTHR11001:SF2">
    <property type="entry name" value="MITOCHONDRIAL FISSION PROCESS PROTEIN 1"/>
    <property type="match status" value="1"/>
</dbReference>
<dbReference type="InterPro" id="IPR019560">
    <property type="entry name" value="Mitochondrial_18_kDa_protein"/>
</dbReference>
<gene>
    <name evidence="5" type="ORF">EV356DRAFT_442371</name>
</gene>
<dbReference type="Proteomes" id="UP000800092">
    <property type="component" value="Unassembled WGS sequence"/>
</dbReference>
<organism evidence="5 6">
    <name type="scientific">Viridothelium virens</name>
    <name type="common">Speckled blister lichen</name>
    <name type="synonym">Trypethelium virens</name>
    <dbReference type="NCBI Taxonomy" id="1048519"/>
    <lineage>
        <taxon>Eukaryota</taxon>
        <taxon>Fungi</taxon>
        <taxon>Dikarya</taxon>
        <taxon>Ascomycota</taxon>
        <taxon>Pezizomycotina</taxon>
        <taxon>Dothideomycetes</taxon>
        <taxon>Dothideomycetes incertae sedis</taxon>
        <taxon>Trypetheliales</taxon>
        <taxon>Trypetheliaceae</taxon>
        <taxon>Viridothelium</taxon>
    </lineage>
</organism>
<evidence type="ECO:0000256" key="3">
    <source>
        <dbReference type="ARBA" id="ARBA00029631"/>
    </source>
</evidence>
<proteinExistence type="inferred from homology"/>
<dbReference type="PANTHER" id="PTHR11001">
    <property type="entry name" value="MITOCHONDRIAL FISSION PROCESS PROTEIN 1"/>
    <property type="match status" value="1"/>
</dbReference>
<comment type="similarity">
    <text evidence="1">Belongs to the MTFP1 family.</text>
</comment>
<dbReference type="OrthoDB" id="424969at2759"/>
<feature type="region of interest" description="Disordered" evidence="4">
    <location>
        <begin position="1"/>
        <end position="35"/>
    </location>
</feature>
<dbReference type="Pfam" id="PF10558">
    <property type="entry name" value="MTP18"/>
    <property type="match status" value="1"/>
</dbReference>
<name>A0A6A6HHI6_VIRVR</name>
<feature type="compositionally biased region" description="Basic and acidic residues" evidence="4">
    <location>
        <begin position="7"/>
        <end position="21"/>
    </location>
</feature>
<evidence type="ECO:0000256" key="4">
    <source>
        <dbReference type="SAM" id="MobiDB-lite"/>
    </source>
</evidence>
<feature type="region of interest" description="Disordered" evidence="4">
    <location>
        <begin position="272"/>
        <end position="293"/>
    </location>
</feature>
<dbReference type="AlphaFoldDB" id="A0A6A6HHI6"/>
<feature type="region of interest" description="Disordered" evidence="4">
    <location>
        <begin position="132"/>
        <end position="168"/>
    </location>
</feature>
<dbReference type="GO" id="GO:0005739">
    <property type="term" value="C:mitochondrion"/>
    <property type="evidence" value="ECO:0007669"/>
    <property type="project" value="TreeGrafter"/>
</dbReference>
<reference evidence="5" key="1">
    <citation type="journal article" date="2020" name="Stud. Mycol.">
        <title>101 Dothideomycetes genomes: a test case for predicting lifestyles and emergence of pathogens.</title>
        <authorList>
            <person name="Haridas S."/>
            <person name="Albert R."/>
            <person name="Binder M."/>
            <person name="Bloem J."/>
            <person name="Labutti K."/>
            <person name="Salamov A."/>
            <person name="Andreopoulos B."/>
            <person name="Baker S."/>
            <person name="Barry K."/>
            <person name="Bills G."/>
            <person name="Bluhm B."/>
            <person name="Cannon C."/>
            <person name="Castanera R."/>
            <person name="Culley D."/>
            <person name="Daum C."/>
            <person name="Ezra D."/>
            <person name="Gonzalez J."/>
            <person name="Henrissat B."/>
            <person name="Kuo A."/>
            <person name="Liang C."/>
            <person name="Lipzen A."/>
            <person name="Lutzoni F."/>
            <person name="Magnuson J."/>
            <person name="Mondo S."/>
            <person name="Nolan M."/>
            <person name="Ohm R."/>
            <person name="Pangilinan J."/>
            <person name="Park H.-J."/>
            <person name="Ramirez L."/>
            <person name="Alfaro M."/>
            <person name="Sun H."/>
            <person name="Tritt A."/>
            <person name="Yoshinaga Y."/>
            <person name="Zwiers L.-H."/>
            <person name="Turgeon B."/>
            <person name="Goodwin S."/>
            <person name="Spatafora J."/>
            <person name="Crous P."/>
            <person name="Grigoriev I."/>
        </authorList>
    </citation>
    <scope>NUCLEOTIDE SEQUENCE</scope>
    <source>
        <strain evidence="5">Tuck. ex Michener</strain>
    </source>
</reference>
<sequence length="293" mass="32317">MAGADDEGARQRRASTEESKEPPVPAPKRLPKSIQDSLDNEEKLWEVMYEGKSGDSTDSSLRYAAYASRLRTILLSAHRYVAYTSDIGESFRPVAHPRLVRGAYAISWLYLGGDVMHEGYKAYLRNQRVLHPESQHDSPEITSSDKHAADRPAQTSLGSGLTGSSVGSLQPHRVVPLEDYRSVMAQRAVFQSLASMGLPAFTIHSIVRYSGRALKNSANKTLRTYGPIGLGLAAVPFLPFVFDKPVEEAVEWTFYTAFKAIGGPGAVGERPVFGRKDLRHQEAREGAEKEKEL</sequence>
<evidence type="ECO:0000313" key="6">
    <source>
        <dbReference type="Proteomes" id="UP000800092"/>
    </source>
</evidence>
<feature type="compositionally biased region" description="Low complexity" evidence="4">
    <location>
        <begin position="155"/>
        <end position="168"/>
    </location>
</feature>
<keyword evidence="6" id="KW-1185">Reference proteome</keyword>
<evidence type="ECO:0000256" key="2">
    <source>
        <dbReference type="ARBA" id="ARBA00017835"/>
    </source>
</evidence>
<dbReference type="GO" id="GO:0000266">
    <property type="term" value="P:mitochondrial fission"/>
    <property type="evidence" value="ECO:0007669"/>
    <property type="project" value="TreeGrafter"/>
</dbReference>
<evidence type="ECO:0000313" key="5">
    <source>
        <dbReference type="EMBL" id="KAF2236920.1"/>
    </source>
</evidence>
<protein>
    <recommendedName>
        <fullName evidence="2">Mitochondrial fission process protein 1</fullName>
    </recommendedName>
    <alternativeName>
        <fullName evidence="3">Mitochondrial 18 kDa protein</fullName>
    </alternativeName>
</protein>
<dbReference type="EMBL" id="ML991782">
    <property type="protein sequence ID" value="KAF2236920.1"/>
    <property type="molecule type" value="Genomic_DNA"/>
</dbReference>
<accession>A0A6A6HHI6</accession>
<evidence type="ECO:0000256" key="1">
    <source>
        <dbReference type="ARBA" id="ARBA00009224"/>
    </source>
</evidence>